<dbReference type="EMBL" id="BAAAZI010000004">
    <property type="protein sequence ID" value="GAA4133438.1"/>
    <property type="molecule type" value="Genomic_DNA"/>
</dbReference>
<evidence type="ECO:0000313" key="8">
    <source>
        <dbReference type="Proteomes" id="UP001500101"/>
    </source>
</evidence>
<keyword evidence="8" id="KW-1185">Reference proteome</keyword>
<dbReference type="SUPFAM" id="SSF88659">
    <property type="entry name" value="Sigma3 and sigma4 domains of RNA polymerase sigma factors"/>
    <property type="match status" value="1"/>
</dbReference>
<evidence type="ECO:0000259" key="6">
    <source>
        <dbReference type="Pfam" id="PF08281"/>
    </source>
</evidence>
<reference evidence="8" key="1">
    <citation type="journal article" date="2019" name="Int. J. Syst. Evol. Microbiol.">
        <title>The Global Catalogue of Microorganisms (GCM) 10K type strain sequencing project: providing services to taxonomists for standard genome sequencing and annotation.</title>
        <authorList>
            <consortium name="The Broad Institute Genomics Platform"/>
            <consortium name="The Broad Institute Genome Sequencing Center for Infectious Disease"/>
            <person name="Wu L."/>
            <person name="Ma J."/>
        </authorList>
    </citation>
    <scope>NUCLEOTIDE SEQUENCE [LARGE SCALE GENOMIC DNA]</scope>
    <source>
        <strain evidence="8">JCM 16704</strain>
    </source>
</reference>
<dbReference type="SUPFAM" id="SSF88946">
    <property type="entry name" value="Sigma2 domain of RNA polymerase sigma factors"/>
    <property type="match status" value="1"/>
</dbReference>
<keyword evidence="3" id="KW-0731">Sigma factor</keyword>
<dbReference type="RefSeq" id="WP_344673152.1">
    <property type="nucleotide sequence ID" value="NZ_BAAAZI010000004.1"/>
</dbReference>
<evidence type="ECO:0000256" key="2">
    <source>
        <dbReference type="ARBA" id="ARBA00023015"/>
    </source>
</evidence>
<dbReference type="InterPro" id="IPR013249">
    <property type="entry name" value="RNA_pol_sigma70_r4_t2"/>
</dbReference>
<proteinExistence type="inferred from homology"/>
<gene>
    <name evidence="7" type="ORF">GCM10022216_05500</name>
</gene>
<accession>A0ABP7YC79</accession>
<dbReference type="NCBIfam" id="TIGR02937">
    <property type="entry name" value="sigma70-ECF"/>
    <property type="match status" value="1"/>
</dbReference>
<sequence length="185" mass="21587">MNEFELWNLLQEGDEAAFAQVYHQYVDALYGYGQNLGYEAADIEDAIQELFVKIYHKRGQYQTVKNLKVYLFIALKNTLLNKRSKVKVIELNPELHDAEEASMEEKWILKEQSQIDRQLLKEGIAQLSPRQKQVLYFRFFKTMSFKQIAEHLQINPQSAKNIAQSAVKKLKAFLTLLTLLVLLFS</sequence>
<dbReference type="CDD" id="cd06171">
    <property type="entry name" value="Sigma70_r4"/>
    <property type="match status" value="1"/>
</dbReference>
<comment type="caution">
    <text evidence="7">The sequence shown here is derived from an EMBL/GenBank/DDBJ whole genome shotgun (WGS) entry which is preliminary data.</text>
</comment>
<dbReference type="InterPro" id="IPR014284">
    <property type="entry name" value="RNA_pol_sigma-70_dom"/>
</dbReference>
<protein>
    <submittedName>
        <fullName evidence="7">Sigma-70 family RNA polymerase sigma factor</fullName>
    </submittedName>
</protein>
<comment type="similarity">
    <text evidence="1">Belongs to the sigma-70 factor family. ECF subfamily.</text>
</comment>
<evidence type="ECO:0000313" key="7">
    <source>
        <dbReference type="EMBL" id="GAA4133438.1"/>
    </source>
</evidence>
<dbReference type="InterPro" id="IPR036388">
    <property type="entry name" value="WH-like_DNA-bd_sf"/>
</dbReference>
<evidence type="ECO:0000256" key="1">
    <source>
        <dbReference type="ARBA" id="ARBA00010641"/>
    </source>
</evidence>
<organism evidence="7 8">
    <name type="scientific">Sphingobacterium kyonggiense</name>
    <dbReference type="NCBI Taxonomy" id="714075"/>
    <lineage>
        <taxon>Bacteria</taxon>
        <taxon>Pseudomonadati</taxon>
        <taxon>Bacteroidota</taxon>
        <taxon>Sphingobacteriia</taxon>
        <taxon>Sphingobacteriales</taxon>
        <taxon>Sphingobacteriaceae</taxon>
        <taxon>Sphingobacterium</taxon>
    </lineage>
</organism>
<feature type="domain" description="RNA polymerase sigma factor 70 region 4 type 2" evidence="6">
    <location>
        <begin position="118"/>
        <end position="170"/>
    </location>
</feature>
<keyword evidence="2" id="KW-0805">Transcription regulation</keyword>
<dbReference type="InterPro" id="IPR013325">
    <property type="entry name" value="RNA_pol_sigma_r2"/>
</dbReference>
<dbReference type="PANTHER" id="PTHR43133:SF46">
    <property type="entry name" value="RNA POLYMERASE SIGMA-70 FACTOR ECF SUBFAMILY"/>
    <property type="match status" value="1"/>
</dbReference>
<feature type="domain" description="RNA polymerase sigma-70 region 2" evidence="5">
    <location>
        <begin position="22"/>
        <end position="84"/>
    </location>
</feature>
<name>A0ABP7YC79_9SPHI</name>
<dbReference type="Gene3D" id="1.10.10.10">
    <property type="entry name" value="Winged helix-like DNA-binding domain superfamily/Winged helix DNA-binding domain"/>
    <property type="match status" value="1"/>
</dbReference>
<keyword evidence="4" id="KW-0804">Transcription</keyword>
<evidence type="ECO:0000256" key="3">
    <source>
        <dbReference type="ARBA" id="ARBA00023082"/>
    </source>
</evidence>
<evidence type="ECO:0000256" key="4">
    <source>
        <dbReference type="ARBA" id="ARBA00023163"/>
    </source>
</evidence>
<dbReference type="PANTHER" id="PTHR43133">
    <property type="entry name" value="RNA POLYMERASE ECF-TYPE SIGMA FACTO"/>
    <property type="match status" value="1"/>
</dbReference>
<dbReference type="Proteomes" id="UP001500101">
    <property type="component" value="Unassembled WGS sequence"/>
</dbReference>
<dbReference type="Gene3D" id="1.10.1740.10">
    <property type="match status" value="1"/>
</dbReference>
<dbReference type="Pfam" id="PF08281">
    <property type="entry name" value="Sigma70_r4_2"/>
    <property type="match status" value="1"/>
</dbReference>
<dbReference type="InterPro" id="IPR039425">
    <property type="entry name" value="RNA_pol_sigma-70-like"/>
</dbReference>
<dbReference type="InterPro" id="IPR007627">
    <property type="entry name" value="RNA_pol_sigma70_r2"/>
</dbReference>
<evidence type="ECO:0000259" key="5">
    <source>
        <dbReference type="Pfam" id="PF04542"/>
    </source>
</evidence>
<dbReference type="InterPro" id="IPR013324">
    <property type="entry name" value="RNA_pol_sigma_r3/r4-like"/>
</dbReference>
<dbReference type="Pfam" id="PF04542">
    <property type="entry name" value="Sigma70_r2"/>
    <property type="match status" value="1"/>
</dbReference>